<keyword evidence="2 5" id="KW-0812">Transmembrane</keyword>
<dbReference type="Proteomes" id="UP000784880">
    <property type="component" value="Unassembled WGS sequence"/>
</dbReference>
<feature type="transmembrane region" description="Helical" evidence="5">
    <location>
        <begin position="67"/>
        <end position="87"/>
    </location>
</feature>
<evidence type="ECO:0000256" key="3">
    <source>
        <dbReference type="ARBA" id="ARBA00022989"/>
    </source>
</evidence>
<evidence type="ECO:0000313" key="7">
    <source>
        <dbReference type="Proteomes" id="UP000784880"/>
    </source>
</evidence>
<feature type="transmembrane region" description="Helical" evidence="5">
    <location>
        <begin position="43"/>
        <end position="61"/>
    </location>
</feature>
<evidence type="ECO:0000256" key="2">
    <source>
        <dbReference type="ARBA" id="ARBA00022692"/>
    </source>
</evidence>
<dbReference type="RefSeq" id="WP_217064191.1">
    <property type="nucleotide sequence ID" value="NZ_JAHQCS010000014.1"/>
</dbReference>
<gene>
    <name evidence="6" type="ORF">KS419_00785</name>
</gene>
<dbReference type="EMBL" id="JAHQCS010000014">
    <property type="protein sequence ID" value="MBU9710298.1"/>
    <property type="molecule type" value="Genomic_DNA"/>
</dbReference>
<accession>A0ABS6J9V3</accession>
<protein>
    <submittedName>
        <fullName evidence="6">YisL family protein</fullName>
    </submittedName>
</protein>
<reference evidence="6 7" key="1">
    <citation type="submission" date="2021-06" db="EMBL/GenBank/DDBJ databases">
        <title>Bacillus sp. RD4P76, an endophyte from a halophyte.</title>
        <authorList>
            <person name="Sun J.-Q."/>
        </authorList>
    </citation>
    <scope>NUCLEOTIDE SEQUENCE [LARGE SCALE GENOMIC DNA]</scope>
    <source>
        <strain evidence="6 7">CGMCC 1.15917</strain>
    </source>
</reference>
<evidence type="ECO:0000256" key="5">
    <source>
        <dbReference type="SAM" id="Phobius"/>
    </source>
</evidence>
<feature type="transmembrane region" description="Helical" evidence="5">
    <location>
        <begin position="12"/>
        <end position="31"/>
    </location>
</feature>
<keyword evidence="7" id="KW-1185">Reference proteome</keyword>
<evidence type="ECO:0000256" key="1">
    <source>
        <dbReference type="ARBA" id="ARBA00022475"/>
    </source>
</evidence>
<comment type="caution">
    <text evidence="6">The sequence shown here is derived from an EMBL/GenBank/DDBJ whole genome shotgun (WGS) entry which is preliminary data.</text>
</comment>
<dbReference type="Pfam" id="PF07457">
    <property type="entry name" value="DUF1516"/>
    <property type="match status" value="1"/>
</dbReference>
<keyword evidence="4 5" id="KW-0472">Membrane</keyword>
<feature type="transmembrane region" description="Helical" evidence="5">
    <location>
        <begin position="99"/>
        <end position="119"/>
    </location>
</feature>
<organism evidence="6 7">
    <name type="scientific">Evansella tamaricis</name>
    <dbReference type="NCBI Taxonomy" id="2069301"/>
    <lineage>
        <taxon>Bacteria</taxon>
        <taxon>Bacillati</taxon>
        <taxon>Bacillota</taxon>
        <taxon>Bacilli</taxon>
        <taxon>Bacillales</taxon>
        <taxon>Bacillaceae</taxon>
        <taxon>Evansella</taxon>
    </lineage>
</organism>
<proteinExistence type="predicted"/>
<evidence type="ECO:0000313" key="6">
    <source>
        <dbReference type="EMBL" id="MBU9710298.1"/>
    </source>
</evidence>
<sequence>MSAYYSTFLHSHALFWFVTIVLFALTVIFIGSGKAKAGKILQMTLRLFYLLVGGTGLFLIIIKQFYWLTVVKGLLAFWLIFVMEFISNRMAKGTLDGKGKVIFWVQFVIALILVLYVGYSSSGTLG</sequence>
<evidence type="ECO:0000256" key="4">
    <source>
        <dbReference type="ARBA" id="ARBA00023136"/>
    </source>
</evidence>
<name>A0ABS6J9V3_9BACI</name>
<keyword evidence="3 5" id="KW-1133">Transmembrane helix</keyword>
<keyword evidence="1" id="KW-1003">Cell membrane</keyword>
<dbReference type="InterPro" id="IPR010899">
    <property type="entry name" value="UPF0344"/>
</dbReference>